<keyword evidence="12 13" id="KW-0472">Membrane</keyword>
<proteinExistence type="predicted"/>
<dbReference type="SMART" id="SM00382">
    <property type="entry name" value="AAA"/>
    <property type="match status" value="2"/>
</dbReference>
<dbReference type="FunFam" id="3.40.50.300:FF:000127">
    <property type="entry name" value="Ribose import ATP-binding protein RbsA"/>
    <property type="match status" value="1"/>
</dbReference>
<dbReference type="PROSITE" id="PS50893">
    <property type="entry name" value="ABC_TRANSPORTER_2"/>
    <property type="match status" value="2"/>
</dbReference>
<evidence type="ECO:0000259" key="14">
    <source>
        <dbReference type="PROSITE" id="PS50893"/>
    </source>
</evidence>
<evidence type="ECO:0000256" key="6">
    <source>
        <dbReference type="ARBA" id="ARBA00022692"/>
    </source>
</evidence>
<keyword evidence="9" id="KW-0067">ATP-binding</keyword>
<accession>H5SKT4</accession>
<dbReference type="EMBL" id="AP011757">
    <property type="protein sequence ID" value="BAL56770.1"/>
    <property type="molecule type" value="Genomic_DNA"/>
</dbReference>
<dbReference type="SUPFAM" id="SSF52540">
    <property type="entry name" value="P-loop containing nucleoside triphosphate hydrolases"/>
    <property type="match status" value="2"/>
</dbReference>
<feature type="transmembrane region" description="Helical" evidence="13">
    <location>
        <begin position="791"/>
        <end position="809"/>
    </location>
</feature>
<evidence type="ECO:0000256" key="3">
    <source>
        <dbReference type="ARBA" id="ARBA00022448"/>
    </source>
</evidence>
<gene>
    <name evidence="15" type="ORF">HGMM_F42G03C33</name>
</gene>
<feature type="transmembrane region" description="Helical" evidence="13">
    <location>
        <begin position="734"/>
        <end position="753"/>
    </location>
</feature>
<dbReference type="Gene3D" id="3.40.50.300">
    <property type="entry name" value="P-loop containing nucleotide triphosphate hydrolases"/>
    <property type="match status" value="2"/>
</dbReference>
<evidence type="ECO:0000256" key="1">
    <source>
        <dbReference type="ARBA" id="ARBA00004202"/>
    </source>
</evidence>
<reference evidence="15" key="2">
    <citation type="journal article" date="2012" name="PLoS ONE">
        <title>A Deeply Branching Thermophilic Bacterium with an Ancient Acetyl-CoA Pathway Dominates a Subsurface Ecosystem.</title>
        <authorList>
            <person name="Takami H."/>
            <person name="Noguchi H."/>
            <person name="Takaki Y."/>
            <person name="Uchiyama I."/>
            <person name="Toyoda A."/>
            <person name="Nishi S."/>
            <person name="Chee G.-J."/>
            <person name="Arai W."/>
            <person name="Nunoura T."/>
            <person name="Itoh T."/>
            <person name="Hattori M."/>
            <person name="Takai K."/>
        </authorList>
    </citation>
    <scope>NUCLEOTIDE SEQUENCE</scope>
</reference>
<organism evidence="15">
    <name type="scientific">uncultured prokaryote</name>
    <dbReference type="NCBI Taxonomy" id="198431"/>
    <lineage>
        <taxon>unclassified sequences</taxon>
        <taxon>environmental samples</taxon>
    </lineage>
</organism>
<dbReference type="InterPro" id="IPR003593">
    <property type="entry name" value="AAA+_ATPase"/>
</dbReference>
<evidence type="ECO:0000256" key="9">
    <source>
        <dbReference type="ARBA" id="ARBA00022840"/>
    </source>
</evidence>
<evidence type="ECO:0000256" key="8">
    <source>
        <dbReference type="ARBA" id="ARBA00022741"/>
    </source>
</evidence>
<dbReference type="GO" id="GO:0005524">
    <property type="term" value="F:ATP binding"/>
    <property type="evidence" value="ECO:0007669"/>
    <property type="project" value="UniProtKB-KW"/>
</dbReference>
<feature type="domain" description="ABC transporter" evidence="14">
    <location>
        <begin position="256"/>
        <end position="511"/>
    </location>
</feature>
<feature type="transmembrane region" description="Helical" evidence="13">
    <location>
        <begin position="539"/>
        <end position="559"/>
    </location>
</feature>
<keyword evidence="8" id="KW-0547">Nucleotide-binding</keyword>
<evidence type="ECO:0000256" key="11">
    <source>
        <dbReference type="ARBA" id="ARBA00022989"/>
    </source>
</evidence>
<evidence type="ECO:0000256" key="4">
    <source>
        <dbReference type="ARBA" id="ARBA00022475"/>
    </source>
</evidence>
<evidence type="ECO:0000256" key="12">
    <source>
        <dbReference type="ARBA" id="ARBA00023136"/>
    </source>
</evidence>
<dbReference type="AlphaFoldDB" id="H5SKT4"/>
<dbReference type="PANTHER" id="PTHR43790:SF3">
    <property type="entry name" value="D-ALLOSE IMPORT ATP-BINDING PROTEIN ALSA-RELATED"/>
    <property type="match status" value="1"/>
</dbReference>
<dbReference type="InterPro" id="IPR050107">
    <property type="entry name" value="ABC_carbohydrate_import_ATPase"/>
</dbReference>
<evidence type="ECO:0000313" key="15">
    <source>
        <dbReference type="EMBL" id="BAL56770.1"/>
    </source>
</evidence>
<name>H5SKT4_9ZZZZ</name>
<keyword evidence="3" id="KW-0813">Transport</keyword>
<evidence type="ECO:0000256" key="10">
    <source>
        <dbReference type="ARBA" id="ARBA00022967"/>
    </source>
</evidence>
<reference evidence="15" key="1">
    <citation type="journal article" date="2005" name="Environ. Microbiol.">
        <title>Genetic and functional properties of uncultivated thermophilic crenarchaeotes from a subsurface gold mine as revealed by analysis of genome fragments.</title>
        <authorList>
            <person name="Nunoura T."/>
            <person name="Hirayama H."/>
            <person name="Takami H."/>
            <person name="Oida H."/>
            <person name="Nishi S."/>
            <person name="Shimamura S."/>
            <person name="Suzuki Y."/>
            <person name="Inagaki F."/>
            <person name="Takai K."/>
            <person name="Nealson K.H."/>
            <person name="Horikoshi K."/>
        </authorList>
    </citation>
    <scope>NUCLEOTIDE SEQUENCE</scope>
</reference>
<keyword evidence="5" id="KW-0762">Sugar transport</keyword>
<dbReference type="CDD" id="cd03215">
    <property type="entry name" value="ABC_Carb_Monos_II"/>
    <property type="match status" value="1"/>
</dbReference>
<dbReference type="CDD" id="cd03216">
    <property type="entry name" value="ABC_Carb_Monos_I"/>
    <property type="match status" value="1"/>
</dbReference>
<dbReference type="Pfam" id="PF02653">
    <property type="entry name" value="BPD_transp_2"/>
    <property type="match status" value="1"/>
</dbReference>
<evidence type="ECO:0000256" key="5">
    <source>
        <dbReference type="ARBA" id="ARBA00022597"/>
    </source>
</evidence>
<dbReference type="InterPro" id="IPR027417">
    <property type="entry name" value="P-loop_NTPase"/>
</dbReference>
<keyword evidence="7" id="KW-0677">Repeat</keyword>
<dbReference type="Pfam" id="PF00005">
    <property type="entry name" value="ABC_tran"/>
    <property type="match status" value="2"/>
</dbReference>
<dbReference type="GO" id="GO:0005886">
    <property type="term" value="C:plasma membrane"/>
    <property type="evidence" value="ECO:0007669"/>
    <property type="project" value="UniProtKB-SubCell"/>
</dbReference>
<feature type="transmembrane region" description="Helical" evidence="13">
    <location>
        <begin position="647"/>
        <end position="665"/>
    </location>
</feature>
<sequence length="839" mass="88907">MAEVLLEMCDITKTFPGVRALNRVFFTCFKGEVHALVGENGAGKSTLMKILAGATQPDSGTILLRGQPVHLRDPHTAQALGISTIYQEFNLLPYMSVAENILLGHEPCKRMGWLDTAEHDRLARQVLEMLGAQMDVRQPVYRLSVAQQQLVEIAKALSWKAELIIMDEPSAALTGAELERLFEIIATLKARGVTIIYISHRLEEVFRIADRVTVLRDGVNVGTLAVAEASEAQIIRMMVGRELGQMYPPRGQPPGEVVLEVRGLTTADGRVRDVSLQLRAGEIVGLAGLVGSGRTELARAIFGADPMASGEVLVRGQRCAPADPARAIASGLGFVSEDRKAEGLILGLSVRENIALPSLDERQRWGFVREGLERAVVTQAVSELQIRTPSIEQPVQYLSGGNQQKTVLAKWLALGRIGDGRGTMGEGTGPAVILFDEPTRGIDVGAKAEIHALMRALADQGKAILMISSELPEILGMSDRVLVMRDGRLVGELAAGEASEEAILRLAAGIDGGQQTADEGRRTTGRRALVRSFGQQGVLAVYAVLAAVVLIGLVAAPAFRSPSNLFTVLRQATALGIVSIGQTIIVLAGGIDLSVSSVITLAALFSAGLIQDQVALIAPVVLLCLGIGMLFGLVNGWAWVRLGVEPFIVTLGTMSIGRGIALVYARGPVGSLPAVYRSFAYADIGPVPVVVIFFAIVFTLSLAMLQRTAFGRHLVAVGGNPEVARLAGIAVQRVKIAACVLSGLAAAITGLYMSSRMGSGDPNVGPGFELDAITAVVVGGTVLGGGRGGPIGTLGGVLLVAVLSNLLNLMNVDNWYQQIIKGAILLMAVAMYRQRGEQR</sequence>
<keyword evidence="4" id="KW-1003">Cell membrane</keyword>
<evidence type="ECO:0000256" key="13">
    <source>
        <dbReference type="SAM" id="Phobius"/>
    </source>
</evidence>
<dbReference type="CDD" id="cd06579">
    <property type="entry name" value="TM_PBP1_transp_AraH_like"/>
    <property type="match status" value="1"/>
</dbReference>
<evidence type="ECO:0000256" key="2">
    <source>
        <dbReference type="ARBA" id="ARBA00004651"/>
    </source>
</evidence>
<keyword evidence="10" id="KW-1278">Translocase</keyword>
<dbReference type="GO" id="GO:0022857">
    <property type="term" value="F:transmembrane transporter activity"/>
    <property type="evidence" value="ECO:0007669"/>
    <property type="project" value="InterPro"/>
</dbReference>
<dbReference type="InterPro" id="IPR001851">
    <property type="entry name" value="ABC_transp_permease"/>
</dbReference>
<feature type="domain" description="ABC transporter" evidence="14">
    <location>
        <begin position="6"/>
        <end position="242"/>
    </location>
</feature>
<comment type="subcellular location">
    <subcellularLocation>
        <location evidence="2">Cell membrane</location>
        <topology evidence="2">Multi-pass membrane protein</topology>
    </subcellularLocation>
    <subcellularLocation>
        <location evidence="1">Cell membrane</location>
        <topology evidence="1">Peripheral membrane protein</topology>
    </subcellularLocation>
</comment>
<dbReference type="InterPro" id="IPR003439">
    <property type="entry name" value="ABC_transporter-like_ATP-bd"/>
</dbReference>
<dbReference type="PANTHER" id="PTHR43790">
    <property type="entry name" value="CARBOHYDRATE TRANSPORT ATP-BINDING PROTEIN MG119-RELATED"/>
    <property type="match status" value="1"/>
</dbReference>
<feature type="transmembrane region" description="Helical" evidence="13">
    <location>
        <begin position="616"/>
        <end position="640"/>
    </location>
</feature>
<keyword evidence="11 13" id="KW-1133">Transmembrane helix</keyword>
<protein>
    <recommendedName>
        <fullName evidence="14">ABC transporter domain-containing protein</fullName>
    </recommendedName>
</protein>
<evidence type="ECO:0000256" key="7">
    <source>
        <dbReference type="ARBA" id="ARBA00022737"/>
    </source>
</evidence>
<feature type="transmembrane region" description="Helical" evidence="13">
    <location>
        <begin position="580"/>
        <end position="610"/>
    </location>
</feature>
<feature type="transmembrane region" description="Helical" evidence="13">
    <location>
        <begin position="685"/>
        <end position="705"/>
    </location>
</feature>
<dbReference type="GO" id="GO:0016887">
    <property type="term" value="F:ATP hydrolysis activity"/>
    <property type="evidence" value="ECO:0007669"/>
    <property type="project" value="InterPro"/>
</dbReference>
<keyword evidence="6 13" id="KW-0812">Transmembrane</keyword>